<gene>
    <name evidence="2" type="ORF">PR048_012309</name>
</gene>
<proteinExistence type="predicted"/>
<protein>
    <recommendedName>
        <fullName evidence="1">DDE-1 domain-containing protein</fullName>
    </recommendedName>
</protein>
<comment type="caution">
    <text evidence="2">The sequence shown here is derived from an EMBL/GenBank/DDBJ whole genome shotgun (WGS) entry which is preliminary data.</text>
</comment>
<evidence type="ECO:0000259" key="1">
    <source>
        <dbReference type="Pfam" id="PF03184"/>
    </source>
</evidence>
<reference evidence="2 3" key="1">
    <citation type="submission" date="2023-02" db="EMBL/GenBank/DDBJ databases">
        <title>LHISI_Scaffold_Assembly.</title>
        <authorList>
            <person name="Stuart O.P."/>
            <person name="Cleave R."/>
            <person name="Magrath M.J.L."/>
            <person name="Mikheyev A.S."/>
        </authorList>
    </citation>
    <scope>NUCLEOTIDE SEQUENCE [LARGE SCALE GENOMIC DNA]</scope>
    <source>
        <strain evidence="2">Daus_M_001</strain>
        <tissue evidence="2">Leg muscle</tissue>
    </source>
</reference>
<sequence length="113" mass="12744">MPQVVKKEHLSQPLHYKCLWSSIATAHGVSMGTLVLAAQSGWTNSELFARVMKHFVKVYHLSKENLSYLTLDNNERHLSITALDIAKDNCVTVLTIPPHCSNCMHPLDTNVFR</sequence>
<name>A0ABQ9HP89_9NEOP</name>
<dbReference type="EMBL" id="JARBHB010000004">
    <property type="protein sequence ID" value="KAJ8886100.1"/>
    <property type="molecule type" value="Genomic_DNA"/>
</dbReference>
<accession>A0ABQ9HP89</accession>
<keyword evidence="3" id="KW-1185">Reference proteome</keyword>
<dbReference type="InterPro" id="IPR004875">
    <property type="entry name" value="DDE_SF_endonuclease_dom"/>
</dbReference>
<organism evidence="2 3">
    <name type="scientific">Dryococelus australis</name>
    <dbReference type="NCBI Taxonomy" id="614101"/>
    <lineage>
        <taxon>Eukaryota</taxon>
        <taxon>Metazoa</taxon>
        <taxon>Ecdysozoa</taxon>
        <taxon>Arthropoda</taxon>
        <taxon>Hexapoda</taxon>
        <taxon>Insecta</taxon>
        <taxon>Pterygota</taxon>
        <taxon>Neoptera</taxon>
        <taxon>Polyneoptera</taxon>
        <taxon>Phasmatodea</taxon>
        <taxon>Verophasmatodea</taxon>
        <taxon>Anareolatae</taxon>
        <taxon>Phasmatidae</taxon>
        <taxon>Eurycanthinae</taxon>
        <taxon>Dryococelus</taxon>
    </lineage>
</organism>
<evidence type="ECO:0000313" key="3">
    <source>
        <dbReference type="Proteomes" id="UP001159363"/>
    </source>
</evidence>
<feature type="domain" description="DDE-1" evidence="1">
    <location>
        <begin position="27"/>
        <end position="112"/>
    </location>
</feature>
<dbReference type="Proteomes" id="UP001159363">
    <property type="component" value="Chromosome X"/>
</dbReference>
<dbReference type="Pfam" id="PF03184">
    <property type="entry name" value="DDE_1"/>
    <property type="match status" value="1"/>
</dbReference>
<evidence type="ECO:0000313" key="2">
    <source>
        <dbReference type="EMBL" id="KAJ8886100.1"/>
    </source>
</evidence>